<dbReference type="Proteomes" id="UP001190700">
    <property type="component" value="Unassembled WGS sequence"/>
</dbReference>
<organism evidence="2 3">
    <name type="scientific">Cymbomonas tetramitiformis</name>
    <dbReference type="NCBI Taxonomy" id="36881"/>
    <lineage>
        <taxon>Eukaryota</taxon>
        <taxon>Viridiplantae</taxon>
        <taxon>Chlorophyta</taxon>
        <taxon>Pyramimonadophyceae</taxon>
        <taxon>Pyramimonadales</taxon>
        <taxon>Pyramimonadaceae</taxon>
        <taxon>Cymbomonas</taxon>
    </lineage>
</organism>
<comment type="caution">
    <text evidence="2">The sequence shown here is derived from an EMBL/GenBank/DDBJ whole genome shotgun (WGS) entry which is preliminary data.</text>
</comment>
<name>A0AAE0FAL7_9CHLO</name>
<feature type="region of interest" description="Disordered" evidence="1">
    <location>
        <begin position="1"/>
        <end position="23"/>
    </location>
</feature>
<dbReference type="EMBL" id="LGRX02021951">
    <property type="protein sequence ID" value="KAK3256134.1"/>
    <property type="molecule type" value="Genomic_DNA"/>
</dbReference>
<accession>A0AAE0FAL7</accession>
<feature type="non-terminal residue" evidence="2">
    <location>
        <position position="113"/>
    </location>
</feature>
<evidence type="ECO:0000313" key="2">
    <source>
        <dbReference type="EMBL" id="KAK3256134.1"/>
    </source>
</evidence>
<protein>
    <submittedName>
        <fullName evidence="2">Uncharacterized protein</fullName>
    </submittedName>
</protein>
<evidence type="ECO:0000256" key="1">
    <source>
        <dbReference type="SAM" id="MobiDB-lite"/>
    </source>
</evidence>
<evidence type="ECO:0000313" key="3">
    <source>
        <dbReference type="Proteomes" id="UP001190700"/>
    </source>
</evidence>
<keyword evidence="3" id="KW-1185">Reference proteome</keyword>
<gene>
    <name evidence="2" type="ORF">CYMTET_34716</name>
</gene>
<reference evidence="2 3" key="1">
    <citation type="journal article" date="2015" name="Genome Biol. Evol.">
        <title>Comparative Genomics of a Bacterivorous Green Alga Reveals Evolutionary Causalities and Consequences of Phago-Mixotrophic Mode of Nutrition.</title>
        <authorList>
            <person name="Burns J.A."/>
            <person name="Paasch A."/>
            <person name="Narechania A."/>
            <person name="Kim E."/>
        </authorList>
    </citation>
    <scope>NUCLEOTIDE SEQUENCE [LARGE SCALE GENOMIC DNA]</scope>
    <source>
        <strain evidence="2 3">PLY_AMNH</strain>
    </source>
</reference>
<dbReference type="AlphaFoldDB" id="A0AAE0FAL7"/>
<proteinExistence type="predicted"/>
<sequence length="113" mass="12491">MVRVSREAAAAKPAPWPNDLAPEDSITRSARYTTLIAEAGTYHLPDDNSEEELNPREVEPGLHKLASIRPDIGVDAGAGRWGEWLDEHVLAAMDATGPTLMIFWSWIGKVWVK</sequence>